<evidence type="ECO:0000313" key="2">
    <source>
        <dbReference type="Proteomes" id="UP000799754"/>
    </source>
</evidence>
<sequence length="266" mass="29222">SSEYTAQSLVAVKAELKNTTEAIRGIISNVQQNTHAGEKARAAAKEAVEVGKANLEMMRQMKNTGPQTNGTISYAAMAARGAALAGIPNTQVPRAPSAQTQREVIVTLRDASIIQSMRAMNTRNHNSHVERAIAHSGNENTASIKVLSNQLKSGDLSIKTATSSEVEALKQFADDWVHRIGHRATVRIPTYGVLAHSIRTNSIDMTRFEETRDQILQDNRPFIPQAEIRYIGWLTRNAHTKAASSVIIEFTKPEDSNKIIDKGLIW</sequence>
<feature type="non-terminal residue" evidence="1">
    <location>
        <position position="1"/>
    </location>
</feature>
<name>A0ACB6RPK9_9PLEO</name>
<dbReference type="Proteomes" id="UP000799754">
    <property type="component" value="Unassembled WGS sequence"/>
</dbReference>
<proteinExistence type="predicted"/>
<accession>A0ACB6RPK9</accession>
<evidence type="ECO:0000313" key="1">
    <source>
        <dbReference type="EMBL" id="KAF2623202.1"/>
    </source>
</evidence>
<reference evidence="1" key="1">
    <citation type="journal article" date="2020" name="Stud. Mycol.">
        <title>101 Dothideomycetes genomes: a test case for predicting lifestyles and emergence of pathogens.</title>
        <authorList>
            <person name="Haridas S."/>
            <person name="Albert R."/>
            <person name="Binder M."/>
            <person name="Bloem J."/>
            <person name="Labutti K."/>
            <person name="Salamov A."/>
            <person name="Andreopoulos B."/>
            <person name="Baker S."/>
            <person name="Barry K."/>
            <person name="Bills G."/>
            <person name="Bluhm B."/>
            <person name="Cannon C."/>
            <person name="Castanera R."/>
            <person name="Culley D."/>
            <person name="Daum C."/>
            <person name="Ezra D."/>
            <person name="Gonzalez J."/>
            <person name="Henrissat B."/>
            <person name="Kuo A."/>
            <person name="Liang C."/>
            <person name="Lipzen A."/>
            <person name="Lutzoni F."/>
            <person name="Magnuson J."/>
            <person name="Mondo S."/>
            <person name="Nolan M."/>
            <person name="Ohm R."/>
            <person name="Pangilinan J."/>
            <person name="Park H.-J."/>
            <person name="Ramirez L."/>
            <person name="Alfaro M."/>
            <person name="Sun H."/>
            <person name="Tritt A."/>
            <person name="Yoshinaga Y."/>
            <person name="Zwiers L.-H."/>
            <person name="Turgeon B."/>
            <person name="Goodwin S."/>
            <person name="Spatafora J."/>
            <person name="Crous P."/>
            <person name="Grigoriev I."/>
        </authorList>
    </citation>
    <scope>NUCLEOTIDE SEQUENCE</scope>
    <source>
        <strain evidence="1">CBS 525.71</strain>
    </source>
</reference>
<keyword evidence="2" id="KW-1185">Reference proteome</keyword>
<protein>
    <submittedName>
        <fullName evidence="1">Uncharacterized protein</fullName>
    </submittedName>
</protein>
<dbReference type="EMBL" id="MU006738">
    <property type="protein sequence ID" value="KAF2623202.1"/>
    <property type="molecule type" value="Genomic_DNA"/>
</dbReference>
<gene>
    <name evidence="1" type="ORF">BU25DRAFT_478355</name>
</gene>
<comment type="caution">
    <text evidence="1">The sequence shown here is derived from an EMBL/GenBank/DDBJ whole genome shotgun (WGS) entry which is preliminary data.</text>
</comment>
<organism evidence="1 2">
    <name type="scientific">Macroventuria anomochaeta</name>
    <dbReference type="NCBI Taxonomy" id="301207"/>
    <lineage>
        <taxon>Eukaryota</taxon>
        <taxon>Fungi</taxon>
        <taxon>Dikarya</taxon>
        <taxon>Ascomycota</taxon>
        <taxon>Pezizomycotina</taxon>
        <taxon>Dothideomycetes</taxon>
        <taxon>Pleosporomycetidae</taxon>
        <taxon>Pleosporales</taxon>
        <taxon>Pleosporineae</taxon>
        <taxon>Didymellaceae</taxon>
        <taxon>Macroventuria</taxon>
    </lineage>
</organism>